<accession>A0AAE4SA34</accession>
<protein>
    <submittedName>
        <fullName evidence="1">Uncharacterized protein</fullName>
    </submittedName>
</protein>
<evidence type="ECO:0000313" key="2">
    <source>
        <dbReference type="Proteomes" id="UP001273136"/>
    </source>
</evidence>
<dbReference type="PROSITE" id="PS51257">
    <property type="entry name" value="PROKAR_LIPOPROTEIN"/>
    <property type="match status" value="1"/>
</dbReference>
<gene>
    <name evidence="1" type="ORF">McpAg1_17160</name>
</gene>
<proteinExistence type="predicted"/>
<reference evidence="1" key="1">
    <citation type="submission" date="2023-06" db="EMBL/GenBank/DDBJ databases">
        <title>Genome sequence of Methancorpusculaceae sp. Ag1.</title>
        <authorList>
            <person name="Protasov E."/>
            <person name="Platt K."/>
            <person name="Poehlein A."/>
            <person name="Daniel R."/>
            <person name="Brune A."/>
        </authorList>
    </citation>
    <scope>NUCLEOTIDE SEQUENCE</scope>
    <source>
        <strain evidence="1">Ag1</strain>
    </source>
</reference>
<dbReference type="AlphaFoldDB" id="A0AAE4SA34"/>
<comment type="caution">
    <text evidence="1">The sequence shown here is derived from an EMBL/GenBank/DDBJ whole genome shotgun (WGS) entry which is preliminary data.</text>
</comment>
<dbReference type="Proteomes" id="UP001273136">
    <property type="component" value="Unassembled WGS sequence"/>
</dbReference>
<keyword evidence="2" id="KW-1185">Reference proteome</keyword>
<dbReference type="EMBL" id="JAWDKA010000010">
    <property type="protein sequence ID" value="MDV0442472.1"/>
    <property type="molecule type" value="Genomic_DNA"/>
</dbReference>
<organism evidence="1 2">
    <name type="scientific">Methanorbis furvi</name>
    <dbReference type="NCBI Taxonomy" id="3028299"/>
    <lineage>
        <taxon>Archaea</taxon>
        <taxon>Methanobacteriati</taxon>
        <taxon>Methanobacteriota</taxon>
        <taxon>Stenosarchaea group</taxon>
        <taxon>Methanomicrobia</taxon>
        <taxon>Methanomicrobiales</taxon>
        <taxon>Methanocorpusculaceae</taxon>
        <taxon>Methanorbis</taxon>
    </lineage>
</organism>
<evidence type="ECO:0000313" key="1">
    <source>
        <dbReference type="EMBL" id="MDV0442472.1"/>
    </source>
</evidence>
<sequence>MTYKSIAIINLLIVLLIFTAGCTTVPPQNTSVENETPEFSSLFTPGIYDKGSYRMPPGVEGQIIFPVEWRFDLENSTGFAKVERRNATESRVPVFVANPGETGLISLKITAPAGKDIQVHLDPDTDVPDGMSVRLQQDTVNVSAGETVFVFLEMNVNTNATNSDAVSLVLLSTEDGWKLGNWCQMLTSTDPQIPQL</sequence>
<name>A0AAE4SA34_9EURY</name>